<keyword evidence="6" id="KW-0560">Oxidoreductase</keyword>
<accession>A0A1B9GL53</accession>
<evidence type="ECO:0000256" key="6">
    <source>
        <dbReference type="ARBA" id="ARBA00023002"/>
    </source>
</evidence>
<keyword evidence="4" id="KW-0067">ATP-binding</keyword>
<keyword evidence="7" id="KW-1015">Disulfide bond</keyword>
<dbReference type="STRING" id="1296120.A0A1B9GL53"/>
<keyword evidence="12" id="KW-1185">Reference proteome</keyword>
<proteinExistence type="inferred from homology"/>
<dbReference type="PANTHER" id="PTHR21348">
    <property type="match status" value="1"/>
</dbReference>
<dbReference type="SUPFAM" id="SSF110849">
    <property type="entry name" value="ParB/Sulfiredoxin"/>
    <property type="match status" value="1"/>
</dbReference>
<feature type="compositionally biased region" description="Low complexity" evidence="9">
    <location>
        <begin position="49"/>
        <end position="60"/>
    </location>
</feature>
<reference evidence="12" key="2">
    <citation type="submission" date="2013-12" db="EMBL/GenBank/DDBJ databases">
        <title>Evolution of pathogenesis and genome organization in the Tremellales.</title>
        <authorList>
            <person name="Cuomo C."/>
            <person name="Litvintseva A."/>
            <person name="Heitman J."/>
            <person name="Chen Y."/>
            <person name="Sun S."/>
            <person name="Springer D."/>
            <person name="Dromer F."/>
            <person name="Young S."/>
            <person name="Zeng Q."/>
            <person name="Chapman S."/>
            <person name="Gujja S."/>
            <person name="Saif S."/>
            <person name="Birren B."/>
        </authorList>
    </citation>
    <scope>NUCLEOTIDE SEQUENCE [LARGE SCALE GENOMIC DNA]</scope>
    <source>
        <strain evidence="12">BCC8398</strain>
    </source>
</reference>
<reference evidence="11 12" key="1">
    <citation type="submission" date="2013-07" db="EMBL/GenBank/DDBJ databases">
        <title>The Genome Sequence of Cryptococcus heveanensis BCC8398.</title>
        <authorList>
            <consortium name="The Broad Institute Genome Sequencing Platform"/>
            <person name="Cuomo C."/>
            <person name="Litvintseva A."/>
            <person name="Chen Y."/>
            <person name="Heitman J."/>
            <person name="Sun S."/>
            <person name="Springer D."/>
            <person name="Dromer F."/>
            <person name="Young S.K."/>
            <person name="Zeng Q."/>
            <person name="Gargeya S."/>
            <person name="Fitzgerald M."/>
            <person name="Abouelleil A."/>
            <person name="Alvarado L."/>
            <person name="Berlin A.M."/>
            <person name="Chapman S.B."/>
            <person name="Dewar J."/>
            <person name="Goldberg J."/>
            <person name="Griggs A."/>
            <person name="Gujja S."/>
            <person name="Hansen M."/>
            <person name="Howarth C."/>
            <person name="Imamovic A."/>
            <person name="Larimer J."/>
            <person name="McCowan C."/>
            <person name="Murphy C."/>
            <person name="Pearson M."/>
            <person name="Priest M."/>
            <person name="Roberts A."/>
            <person name="Saif S."/>
            <person name="Shea T."/>
            <person name="Sykes S."/>
            <person name="Wortman J."/>
            <person name="Nusbaum C."/>
            <person name="Birren B."/>
        </authorList>
    </citation>
    <scope>NUCLEOTIDE SEQUENCE [LARGE SCALE GENOMIC DNA]</scope>
    <source>
        <strain evidence="11 12">BCC8398</strain>
    </source>
</reference>
<dbReference type="CDD" id="cd16395">
    <property type="entry name" value="Srx"/>
    <property type="match status" value="1"/>
</dbReference>
<dbReference type="GO" id="GO:0034599">
    <property type="term" value="P:cellular response to oxidative stress"/>
    <property type="evidence" value="ECO:0007669"/>
    <property type="project" value="TreeGrafter"/>
</dbReference>
<evidence type="ECO:0000256" key="5">
    <source>
        <dbReference type="ARBA" id="ARBA00022862"/>
    </source>
</evidence>
<dbReference type="OrthoDB" id="10023328at2759"/>
<sequence length="170" mass="18752">MSDPSQARARQSPQPQNSSTCLPEALRPQEVHQQHQQQVPSLSSAKGAPPSTSTDRPTSSIFSRSDSAPVHNVPMRVIRRPLPSELDEDKVLTFMEEMKGGDTFTPIELVKVKSPLKINPTGPPQVFYFAMGGCHRYEATKRLGLETIRARIIEVPASQMRVYLGAGSPF</sequence>
<feature type="compositionally biased region" description="Polar residues" evidence="9">
    <location>
        <begin position="1"/>
        <end position="21"/>
    </location>
</feature>
<evidence type="ECO:0000256" key="3">
    <source>
        <dbReference type="ARBA" id="ARBA00022741"/>
    </source>
</evidence>
<evidence type="ECO:0000313" key="11">
    <source>
        <dbReference type="EMBL" id="OCF31792.1"/>
    </source>
</evidence>
<dbReference type="InterPro" id="IPR036086">
    <property type="entry name" value="ParB/Sulfiredoxin_sf"/>
</dbReference>
<evidence type="ECO:0000313" key="12">
    <source>
        <dbReference type="Proteomes" id="UP000092666"/>
    </source>
</evidence>
<protein>
    <recommendedName>
        <fullName evidence="2">sulfiredoxin</fullName>
        <ecNumber evidence="2">1.8.98.2</ecNumber>
    </recommendedName>
</protein>
<dbReference type="AlphaFoldDB" id="A0A1B9GL53"/>
<keyword evidence="3" id="KW-0547">Nucleotide-binding</keyword>
<name>A0A1B9GL53_9TREE</name>
<dbReference type="Pfam" id="PF02195">
    <property type="entry name" value="ParB_N"/>
    <property type="match status" value="1"/>
</dbReference>
<evidence type="ECO:0000256" key="9">
    <source>
        <dbReference type="SAM" id="MobiDB-lite"/>
    </source>
</evidence>
<dbReference type="PANTHER" id="PTHR21348:SF2">
    <property type="entry name" value="SULFIREDOXIN-1"/>
    <property type="match status" value="1"/>
</dbReference>
<organism evidence="11 12">
    <name type="scientific">Kwoniella heveanensis BCC8398</name>
    <dbReference type="NCBI Taxonomy" id="1296120"/>
    <lineage>
        <taxon>Eukaryota</taxon>
        <taxon>Fungi</taxon>
        <taxon>Dikarya</taxon>
        <taxon>Basidiomycota</taxon>
        <taxon>Agaricomycotina</taxon>
        <taxon>Tremellomycetes</taxon>
        <taxon>Tremellales</taxon>
        <taxon>Cryptococcaceae</taxon>
        <taxon>Kwoniella</taxon>
    </lineage>
</organism>
<evidence type="ECO:0000256" key="8">
    <source>
        <dbReference type="ARBA" id="ARBA00047514"/>
    </source>
</evidence>
<gene>
    <name evidence="11" type="ORF">I316_06599</name>
</gene>
<feature type="region of interest" description="Disordered" evidence="9">
    <location>
        <begin position="1"/>
        <end position="75"/>
    </location>
</feature>
<comment type="catalytic activity">
    <reaction evidence="8">
        <text>S-hydroxy-S-oxy-L-cysteinyl-[peroxiredoxin] + [protein]-dithiol + ATP = S-hydroxy-L-cysteinyl-[peroxiredoxin] + [protein]-disulfide + ADP + phosphate</text>
        <dbReference type="Rhea" id="RHEA:17545"/>
        <dbReference type="Rhea" id="RHEA-COMP:10593"/>
        <dbReference type="Rhea" id="RHEA-COMP:10594"/>
        <dbReference type="Rhea" id="RHEA-COMP:13681"/>
        <dbReference type="Rhea" id="RHEA-COMP:17976"/>
        <dbReference type="ChEBI" id="CHEBI:29950"/>
        <dbReference type="ChEBI" id="CHEBI:30616"/>
        <dbReference type="ChEBI" id="CHEBI:43474"/>
        <dbReference type="ChEBI" id="CHEBI:50058"/>
        <dbReference type="ChEBI" id="CHEBI:61973"/>
        <dbReference type="ChEBI" id="CHEBI:61974"/>
        <dbReference type="ChEBI" id="CHEBI:456216"/>
        <dbReference type="EC" id="1.8.98.2"/>
    </reaction>
</comment>
<dbReference type="InterPro" id="IPR003115">
    <property type="entry name" value="ParB_N"/>
</dbReference>
<dbReference type="InterPro" id="IPR016692">
    <property type="entry name" value="Sulfiredoxin"/>
</dbReference>
<comment type="similarity">
    <text evidence="1">Belongs to the sulfiredoxin family.</text>
</comment>
<dbReference type="GO" id="GO:0032542">
    <property type="term" value="F:sulfiredoxin activity"/>
    <property type="evidence" value="ECO:0007669"/>
    <property type="project" value="InterPro"/>
</dbReference>
<evidence type="ECO:0000256" key="7">
    <source>
        <dbReference type="ARBA" id="ARBA00023157"/>
    </source>
</evidence>
<dbReference type="Gene3D" id="3.90.1530.10">
    <property type="entry name" value="Conserved hypothetical protein from pyrococcus furiosus pfu- 392566-001, ParB domain"/>
    <property type="match status" value="1"/>
</dbReference>
<dbReference type="EMBL" id="KV700131">
    <property type="protein sequence ID" value="OCF31792.1"/>
    <property type="molecule type" value="Genomic_DNA"/>
</dbReference>
<evidence type="ECO:0000256" key="2">
    <source>
        <dbReference type="ARBA" id="ARBA00013055"/>
    </source>
</evidence>
<evidence type="ECO:0000259" key="10">
    <source>
        <dbReference type="Pfam" id="PF02195"/>
    </source>
</evidence>
<keyword evidence="5" id="KW-0049">Antioxidant</keyword>
<dbReference type="EC" id="1.8.98.2" evidence="2"/>
<dbReference type="Proteomes" id="UP000092666">
    <property type="component" value="Unassembled WGS sequence"/>
</dbReference>
<dbReference type="GO" id="GO:0005737">
    <property type="term" value="C:cytoplasm"/>
    <property type="evidence" value="ECO:0007669"/>
    <property type="project" value="TreeGrafter"/>
</dbReference>
<feature type="domain" description="ParB-like N-terminal" evidence="10">
    <location>
        <begin position="70"/>
        <end position="161"/>
    </location>
</feature>
<evidence type="ECO:0000256" key="1">
    <source>
        <dbReference type="ARBA" id="ARBA00009609"/>
    </source>
</evidence>
<evidence type="ECO:0000256" key="4">
    <source>
        <dbReference type="ARBA" id="ARBA00022840"/>
    </source>
</evidence>